<name>A0ABP0BDU3_9PEZI</name>
<sequence>MAEATPTAEVCQFVGEPMPDIAGIGILIGFSGQAFLSLCLALWVFFFSRHGRLDMLHEDGSDEHEIETKRLEMVQDILMIGNDIQMMTGVALMVSVFTSYKKMDIYHFHLIYDIVCFVGVSVAAAFVCFTFIVARRESYRVRRHRRATGLADYDVDQDGNPVKAKRRSLFLSPIDTLRSWGASIWKTLPLLIRLDRTNPVIGKFAQSRRYRATYVFAAFFLALTIGLNAKLGQWNLEEPGRCYNTAYTSVPTASHPQADRVYVWVTFGWLMSVLIFSVYDGAGHRRYILIAGLLQFPVHFYMMIALRTANQGLLGITAEEAAEKAAATASSVASHAARLLLFARQESSGNGNSTDPAAVAAAEGEEENSENDWDFGQTTAVLLLIVAFTEAISKGLEFWRFERELKKKRAAKHSKHERQHGHGHNYGHGQDQSQDNGRDENGGLLAFHAVTSATSEGSSTSKSAIARLHPWKHNMPSRQQPHTEGGNESIPVVIPGPPPSAATHGAPHVGYHEAYDVEAANPQDRH</sequence>
<feature type="compositionally biased region" description="Basic residues" evidence="1">
    <location>
        <begin position="410"/>
        <end position="425"/>
    </location>
</feature>
<feature type="transmembrane region" description="Helical" evidence="2">
    <location>
        <begin position="110"/>
        <end position="134"/>
    </location>
</feature>
<feature type="transmembrane region" description="Helical" evidence="2">
    <location>
        <begin position="286"/>
        <end position="304"/>
    </location>
</feature>
<evidence type="ECO:0000313" key="3">
    <source>
        <dbReference type="EMBL" id="CAK7217696.1"/>
    </source>
</evidence>
<evidence type="ECO:0000313" key="4">
    <source>
        <dbReference type="Proteomes" id="UP001642406"/>
    </source>
</evidence>
<keyword evidence="4" id="KW-1185">Reference proteome</keyword>
<feature type="transmembrane region" description="Helical" evidence="2">
    <location>
        <begin position="212"/>
        <end position="229"/>
    </location>
</feature>
<protein>
    <submittedName>
        <fullName evidence="3">Uncharacterized protein</fullName>
    </submittedName>
</protein>
<organism evidence="3 4">
    <name type="scientific">Sporothrix bragantina</name>
    <dbReference type="NCBI Taxonomy" id="671064"/>
    <lineage>
        <taxon>Eukaryota</taxon>
        <taxon>Fungi</taxon>
        <taxon>Dikarya</taxon>
        <taxon>Ascomycota</taxon>
        <taxon>Pezizomycotina</taxon>
        <taxon>Sordariomycetes</taxon>
        <taxon>Sordariomycetidae</taxon>
        <taxon>Ophiostomatales</taxon>
        <taxon>Ophiostomataceae</taxon>
        <taxon>Sporothrix</taxon>
    </lineage>
</organism>
<evidence type="ECO:0000256" key="1">
    <source>
        <dbReference type="SAM" id="MobiDB-lite"/>
    </source>
</evidence>
<feature type="transmembrane region" description="Helical" evidence="2">
    <location>
        <begin position="21"/>
        <end position="46"/>
    </location>
</feature>
<feature type="transmembrane region" description="Helical" evidence="2">
    <location>
        <begin position="77"/>
        <end position="98"/>
    </location>
</feature>
<gene>
    <name evidence="3" type="ORF">SBRCBS47491_003258</name>
</gene>
<dbReference type="Proteomes" id="UP001642406">
    <property type="component" value="Unassembled WGS sequence"/>
</dbReference>
<keyword evidence="2" id="KW-0812">Transmembrane</keyword>
<keyword evidence="2" id="KW-0472">Membrane</keyword>
<proteinExistence type="predicted"/>
<accession>A0ABP0BDU3</accession>
<keyword evidence="2" id="KW-1133">Transmembrane helix</keyword>
<dbReference type="EMBL" id="CAWUHC010000021">
    <property type="protein sequence ID" value="CAK7217696.1"/>
    <property type="molecule type" value="Genomic_DNA"/>
</dbReference>
<feature type="region of interest" description="Disordered" evidence="1">
    <location>
        <begin position="410"/>
        <end position="442"/>
    </location>
</feature>
<evidence type="ECO:0000256" key="2">
    <source>
        <dbReference type="SAM" id="Phobius"/>
    </source>
</evidence>
<feature type="compositionally biased region" description="Acidic residues" evidence="1">
    <location>
        <begin position="363"/>
        <end position="372"/>
    </location>
</feature>
<dbReference type="PANTHER" id="PTHR37577">
    <property type="entry name" value="INTEGRAL MEMBRANE PROTEIN"/>
    <property type="match status" value="1"/>
</dbReference>
<dbReference type="InterPro" id="IPR053018">
    <property type="entry name" value="Elsinochrome_Biosynth-Asso"/>
</dbReference>
<feature type="transmembrane region" description="Helical" evidence="2">
    <location>
        <begin position="261"/>
        <end position="279"/>
    </location>
</feature>
<comment type="caution">
    <text evidence="3">The sequence shown here is derived from an EMBL/GenBank/DDBJ whole genome shotgun (WGS) entry which is preliminary data.</text>
</comment>
<dbReference type="PANTHER" id="PTHR37577:SF1">
    <property type="entry name" value="INTEGRAL MEMBRANE PROTEIN"/>
    <property type="match status" value="1"/>
</dbReference>
<reference evidence="3 4" key="1">
    <citation type="submission" date="2024-01" db="EMBL/GenBank/DDBJ databases">
        <authorList>
            <person name="Allen C."/>
            <person name="Tagirdzhanova G."/>
        </authorList>
    </citation>
    <scope>NUCLEOTIDE SEQUENCE [LARGE SCALE GENOMIC DNA]</scope>
</reference>
<feature type="region of interest" description="Disordered" evidence="1">
    <location>
        <begin position="347"/>
        <end position="372"/>
    </location>
</feature>